<name>A0A5B7IVG6_PORTR</name>
<protein>
    <submittedName>
        <fullName evidence="1">Uncharacterized protein</fullName>
    </submittedName>
</protein>
<gene>
    <name evidence="1" type="ORF">E2C01_081305</name>
</gene>
<dbReference type="Proteomes" id="UP000324222">
    <property type="component" value="Unassembled WGS sequence"/>
</dbReference>
<sequence>MNWLALSCTSLGNPLTHSSACQRTLRMSLMGLRAGW</sequence>
<organism evidence="1 2">
    <name type="scientific">Portunus trituberculatus</name>
    <name type="common">Swimming crab</name>
    <name type="synonym">Neptunus trituberculatus</name>
    <dbReference type="NCBI Taxonomy" id="210409"/>
    <lineage>
        <taxon>Eukaryota</taxon>
        <taxon>Metazoa</taxon>
        <taxon>Ecdysozoa</taxon>
        <taxon>Arthropoda</taxon>
        <taxon>Crustacea</taxon>
        <taxon>Multicrustacea</taxon>
        <taxon>Malacostraca</taxon>
        <taxon>Eumalacostraca</taxon>
        <taxon>Eucarida</taxon>
        <taxon>Decapoda</taxon>
        <taxon>Pleocyemata</taxon>
        <taxon>Brachyura</taxon>
        <taxon>Eubrachyura</taxon>
        <taxon>Portunoidea</taxon>
        <taxon>Portunidae</taxon>
        <taxon>Portuninae</taxon>
        <taxon>Portunus</taxon>
    </lineage>
</organism>
<keyword evidence="2" id="KW-1185">Reference proteome</keyword>
<evidence type="ECO:0000313" key="2">
    <source>
        <dbReference type="Proteomes" id="UP000324222"/>
    </source>
</evidence>
<accession>A0A5B7IVG6</accession>
<proteinExistence type="predicted"/>
<dbReference type="EMBL" id="VSRR010071578">
    <property type="protein sequence ID" value="MPC86475.1"/>
    <property type="molecule type" value="Genomic_DNA"/>
</dbReference>
<dbReference type="AlphaFoldDB" id="A0A5B7IVG6"/>
<comment type="caution">
    <text evidence="1">The sequence shown here is derived from an EMBL/GenBank/DDBJ whole genome shotgun (WGS) entry which is preliminary data.</text>
</comment>
<reference evidence="1 2" key="1">
    <citation type="submission" date="2019-05" db="EMBL/GenBank/DDBJ databases">
        <title>Another draft genome of Portunus trituberculatus and its Hox gene families provides insights of decapod evolution.</title>
        <authorList>
            <person name="Jeong J.-H."/>
            <person name="Song I."/>
            <person name="Kim S."/>
            <person name="Choi T."/>
            <person name="Kim D."/>
            <person name="Ryu S."/>
            <person name="Kim W."/>
        </authorList>
    </citation>
    <scope>NUCLEOTIDE SEQUENCE [LARGE SCALE GENOMIC DNA]</scope>
    <source>
        <tissue evidence="1">Muscle</tissue>
    </source>
</reference>
<evidence type="ECO:0000313" key="1">
    <source>
        <dbReference type="EMBL" id="MPC86475.1"/>
    </source>
</evidence>